<gene>
    <name evidence="3" type="ORF">GSTUAT00002010001</name>
</gene>
<dbReference type="AlphaFoldDB" id="A0A292Q5E3"/>
<organism evidence="3 4">
    <name type="scientific">Tuber aestivum</name>
    <name type="common">summer truffle</name>
    <dbReference type="NCBI Taxonomy" id="59557"/>
    <lineage>
        <taxon>Eukaryota</taxon>
        <taxon>Fungi</taxon>
        <taxon>Dikarya</taxon>
        <taxon>Ascomycota</taxon>
        <taxon>Pezizomycotina</taxon>
        <taxon>Pezizomycetes</taxon>
        <taxon>Pezizales</taxon>
        <taxon>Tuberaceae</taxon>
        <taxon>Tuber</taxon>
    </lineage>
</organism>
<evidence type="ECO:0000313" key="3">
    <source>
        <dbReference type="EMBL" id="CUS13973.1"/>
    </source>
</evidence>
<dbReference type="GO" id="GO:0047627">
    <property type="term" value="F:adenylylsulfatase activity"/>
    <property type="evidence" value="ECO:0007669"/>
    <property type="project" value="TreeGrafter"/>
</dbReference>
<dbReference type="GO" id="GO:0006790">
    <property type="term" value="P:sulfur compound metabolic process"/>
    <property type="evidence" value="ECO:0007669"/>
    <property type="project" value="TreeGrafter"/>
</dbReference>
<dbReference type="PROSITE" id="PS51084">
    <property type="entry name" value="HIT_2"/>
    <property type="match status" value="1"/>
</dbReference>
<name>A0A292Q5E3_9PEZI</name>
<dbReference type="Proteomes" id="UP001412239">
    <property type="component" value="Unassembled WGS sequence"/>
</dbReference>
<dbReference type="PANTHER" id="PTHR47670:SF1">
    <property type="entry name" value="ADENYLYLSULFATASE HINT3"/>
    <property type="match status" value="1"/>
</dbReference>
<dbReference type="InterPro" id="IPR036265">
    <property type="entry name" value="HIT-like_sf"/>
</dbReference>
<feature type="short sequence motif" description="Histidine triad motif" evidence="1">
    <location>
        <begin position="66"/>
        <end position="70"/>
    </location>
</feature>
<evidence type="ECO:0000259" key="2">
    <source>
        <dbReference type="PROSITE" id="PS51084"/>
    </source>
</evidence>
<dbReference type="PANTHER" id="PTHR47670">
    <property type="entry name" value="ADENYLYLSULFATASE HINT3"/>
    <property type="match status" value="1"/>
</dbReference>
<dbReference type="Gene3D" id="3.30.428.10">
    <property type="entry name" value="HIT-like"/>
    <property type="match status" value="1"/>
</dbReference>
<feature type="domain" description="HIT" evidence="2">
    <location>
        <begin position="1"/>
        <end position="82"/>
    </location>
</feature>
<evidence type="ECO:0000313" key="4">
    <source>
        <dbReference type="Proteomes" id="UP001412239"/>
    </source>
</evidence>
<accession>A0A292Q5E3</accession>
<proteinExistence type="predicted"/>
<sequence>MPQSPAHLLLIPRSHHKTLHTHPLSLSAAVMVWLPLLARAATKVAGVSDFNVILNNGVSAGQVVDHVHWHLVPRAGREERERMERGERRQ</sequence>
<dbReference type="EMBL" id="LN890965">
    <property type="protein sequence ID" value="CUS13973.1"/>
    <property type="molecule type" value="Genomic_DNA"/>
</dbReference>
<evidence type="ECO:0000256" key="1">
    <source>
        <dbReference type="PROSITE-ProRule" id="PRU00464"/>
    </source>
</evidence>
<dbReference type="SUPFAM" id="SSF54197">
    <property type="entry name" value="HIT-like"/>
    <property type="match status" value="1"/>
</dbReference>
<dbReference type="Pfam" id="PF01230">
    <property type="entry name" value="HIT"/>
    <property type="match status" value="1"/>
</dbReference>
<protein>
    <recommendedName>
        <fullName evidence="2">HIT domain-containing protein</fullName>
    </recommendedName>
</protein>
<dbReference type="InterPro" id="IPR011146">
    <property type="entry name" value="HIT-like"/>
</dbReference>
<reference evidence="3" key="1">
    <citation type="submission" date="2015-10" db="EMBL/GenBank/DDBJ databases">
        <authorList>
            <person name="Regsiter A."/>
            <person name="william w."/>
        </authorList>
    </citation>
    <scope>NUCLEOTIDE SEQUENCE</scope>
    <source>
        <strain evidence="3">Montdore</strain>
    </source>
</reference>
<dbReference type="GO" id="GO:0009150">
    <property type="term" value="P:purine ribonucleotide metabolic process"/>
    <property type="evidence" value="ECO:0007669"/>
    <property type="project" value="TreeGrafter"/>
</dbReference>
<keyword evidence="4" id="KW-1185">Reference proteome</keyword>